<gene>
    <name evidence="1" type="ORF">BAOM_1150</name>
</gene>
<name>A0A3Q9RL51_9BACI</name>
<dbReference type="InterPro" id="IPR025435">
    <property type="entry name" value="YfhD-like"/>
</dbReference>
<evidence type="ECO:0000313" key="2">
    <source>
        <dbReference type="Proteomes" id="UP000283095"/>
    </source>
</evidence>
<reference evidence="1 2" key="1">
    <citation type="submission" date="2018-01" db="EMBL/GenBank/DDBJ databases">
        <title>Bacillus asahii Genome sequencing and assembly.</title>
        <authorList>
            <person name="Jiang H."/>
            <person name="Feng Y."/>
            <person name="Zhao F."/>
            <person name="Lin X."/>
        </authorList>
    </citation>
    <scope>NUCLEOTIDE SEQUENCE [LARGE SCALE GENOMIC DNA]</scope>
    <source>
        <strain evidence="1 2">OM18</strain>
    </source>
</reference>
<dbReference type="KEGG" id="pasa:BAOM_1150"/>
<dbReference type="Pfam" id="PF14151">
    <property type="entry name" value="YfhD"/>
    <property type="match status" value="1"/>
</dbReference>
<proteinExistence type="predicted"/>
<dbReference type="EMBL" id="CP026095">
    <property type="protein sequence ID" value="AZV41761.1"/>
    <property type="molecule type" value="Genomic_DNA"/>
</dbReference>
<dbReference type="RefSeq" id="WP_164853136.1">
    <property type="nucleotide sequence ID" value="NZ_CP026095.1"/>
</dbReference>
<accession>A0A3Q9RL51</accession>
<sequence length="50" mass="5575">MGRADTPATSSKKRSLPQTPKNLKIAPDCVDEEFARELGELPKIRPTRPK</sequence>
<dbReference type="Proteomes" id="UP000283095">
    <property type="component" value="Chromosome"/>
</dbReference>
<dbReference type="AlphaFoldDB" id="A0A3Q9RL51"/>
<organism evidence="1 2">
    <name type="scientific">Peribacillus asahii</name>
    <dbReference type="NCBI Taxonomy" id="228899"/>
    <lineage>
        <taxon>Bacteria</taxon>
        <taxon>Bacillati</taxon>
        <taxon>Bacillota</taxon>
        <taxon>Bacilli</taxon>
        <taxon>Bacillales</taxon>
        <taxon>Bacillaceae</taxon>
        <taxon>Peribacillus</taxon>
    </lineage>
</organism>
<evidence type="ECO:0000313" key="1">
    <source>
        <dbReference type="EMBL" id="AZV41761.1"/>
    </source>
</evidence>
<protein>
    <submittedName>
        <fullName evidence="1">Uncharacterized protein</fullName>
    </submittedName>
</protein>